<dbReference type="AlphaFoldDB" id="A0A2P2QDK7"/>
<reference evidence="1" key="1">
    <citation type="submission" date="2018-02" db="EMBL/GenBank/DDBJ databases">
        <title>Rhizophora mucronata_Transcriptome.</title>
        <authorList>
            <person name="Meera S.P."/>
            <person name="Sreeshan A."/>
            <person name="Augustine A."/>
        </authorList>
    </citation>
    <scope>NUCLEOTIDE SEQUENCE</scope>
    <source>
        <tissue evidence="1">Leaf</tissue>
    </source>
</reference>
<protein>
    <submittedName>
        <fullName evidence="1">Uncharacterized protein</fullName>
    </submittedName>
</protein>
<name>A0A2P2QDK7_RHIMU</name>
<accession>A0A2P2QDK7</accession>
<proteinExistence type="predicted"/>
<organism evidence="1">
    <name type="scientific">Rhizophora mucronata</name>
    <name type="common">Asiatic mangrove</name>
    <dbReference type="NCBI Taxonomy" id="61149"/>
    <lineage>
        <taxon>Eukaryota</taxon>
        <taxon>Viridiplantae</taxon>
        <taxon>Streptophyta</taxon>
        <taxon>Embryophyta</taxon>
        <taxon>Tracheophyta</taxon>
        <taxon>Spermatophyta</taxon>
        <taxon>Magnoliopsida</taxon>
        <taxon>eudicotyledons</taxon>
        <taxon>Gunneridae</taxon>
        <taxon>Pentapetalae</taxon>
        <taxon>rosids</taxon>
        <taxon>fabids</taxon>
        <taxon>Malpighiales</taxon>
        <taxon>Rhizophoraceae</taxon>
        <taxon>Rhizophora</taxon>
    </lineage>
</organism>
<evidence type="ECO:0000313" key="1">
    <source>
        <dbReference type="EMBL" id="MBX65071.1"/>
    </source>
</evidence>
<dbReference type="EMBL" id="GGEC01084587">
    <property type="protein sequence ID" value="MBX65071.1"/>
    <property type="molecule type" value="Transcribed_RNA"/>
</dbReference>
<sequence>MFLNSNQQRSSKKGIIQVQMLTLKCCILSYLHYLLPPKSILI</sequence>